<feature type="domain" description="AB hydrolase-1" evidence="1">
    <location>
        <begin position="54"/>
        <end position="139"/>
    </location>
</feature>
<evidence type="ECO:0000313" key="3">
    <source>
        <dbReference type="Proteomes" id="UP001597463"/>
    </source>
</evidence>
<dbReference type="Pfam" id="PF00561">
    <property type="entry name" value="Abhydrolase_1"/>
    <property type="match status" value="1"/>
</dbReference>
<keyword evidence="3" id="KW-1185">Reference proteome</keyword>
<dbReference type="PANTHER" id="PTHR42103">
    <property type="entry name" value="ALPHA/BETA-HYDROLASES SUPERFAMILY PROTEIN"/>
    <property type="match status" value="1"/>
</dbReference>
<keyword evidence="2" id="KW-0378">Hydrolase</keyword>
<gene>
    <name evidence="2" type="ORF">ACFSW6_04550</name>
</gene>
<organism evidence="2 3">
    <name type="scientific">Comamonas terrae</name>
    <dbReference type="NCBI Taxonomy" id="673548"/>
    <lineage>
        <taxon>Bacteria</taxon>
        <taxon>Pseudomonadati</taxon>
        <taxon>Pseudomonadota</taxon>
        <taxon>Betaproteobacteria</taxon>
        <taxon>Burkholderiales</taxon>
        <taxon>Comamonadaceae</taxon>
        <taxon>Comamonas</taxon>
    </lineage>
</organism>
<dbReference type="EMBL" id="JBHUMV010000002">
    <property type="protein sequence ID" value="MFD2753343.1"/>
    <property type="molecule type" value="Genomic_DNA"/>
</dbReference>
<sequence>MNSQTERLTLTGGAGAIEALRDAPGLEAGRSPRGVAVIAHPHPLFGGTMDNKVVQTLARAFVQCGYTAVRFNFRGVGASAGTHDAGRGEFEDMLAVVRQVAPQGPIALAGFSFGAFVASHALATLWGEERVQKVVLVGTAASRFEVAAVPAEAHERTLVVHGEADDTVPLASVMDWARPQILPVTVVPGGGHFFHGQLPLLKSLVVRHLTSQ</sequence>
<comment type="caution">
    <text evidence="2">The sequence shown here is derived from an EMBL/GenBank/DDBJ whole genome shotgun (WGS) entry which is preliminary data.</text>
</comment>
<dbReference type="InterPro" id="IPR029058">
    <property type="entry name" value="AB_hydrolase_fold"/>
</dbReference>
<dbReference type="InterPro" id="IPR000073">
    <property type="entry name" value="AB_hydrolase_1"/>
</dbReference>
<accession>A0ABW5UK88</accession>
<dbReference type="GO" id="GO:0016787">
    <property type="term" value="F:hydrolase activity"/>
    <property type="evidence" value="ECO:0007669"/>
    <property type="project" value="UniProtKB-KW"/>
</dbReference>
<proteinExistence type="predicted"/>
<protein>
    <submittedName>
        <fullName evidence="2">Alpha/beta hydrolase</fullName>
    </submittedName>
</protein>
<dbReference type="Proteomes" id="UP001597463">
    <property type="component" value="Unassembled WGS sequence"/>
</dbReference>
<dbReference type="RefSeq" id="WP_066475307.1">
    <property type="nucleotide sequence ID" value="NZ_BCNT01000004.1"/>
</dbReference>
<dbReference type="SUPFAM" id="SSF53474">
    <property type="entry name" value="alpha/beta-Hydrolases"/>
    <property type="match status" value="1"/>
</dbReference>
<dbReference type="PANTHER" id="PTHR42103:SF2">
    <property type="entry name" value="AB HYDROLASE-1 DOMAIN-CONTAINING PROTEIN"/>
    <property type="match status" value="1"/>
</dbReference>
<name>A0ABW5UK88_9BURK</name>
<evidence type="ECO:0000259" key="1">
    <source>
        <dbReference type="Pfam" id="PF00561"/>
    </source>
</evidence>
<dbReference type="Gene3D" id="3.40.50.1820">
    <property type="entry name" value="alpha/beta hydrolase"/>
    <property type="match status" value="1"/>
</dbReference>
<reference evidence="3" key="1">
    <citation type="journal article" date="2019" name="Int. J. Syst. Evol. Microbiol.">
        <title>The Global Catalogue of Microorganisms (GCM) 10K type strain sequencing project: providing services to taxonomists for standard genome sequencing and annotation.</title>
        <authorList>
            <consortium name="The Broad Institute Genomics Platform"/>
            <consortium name="The Broad Institute Genome Sequencing Center for Infectious Disease"/>
            <person name="Wu L."/>
            <person name="Ma J."/>
        </authorList>
    </citation>
    <scope>NUCLEOTIDE SEQUENCE [LARGE SCALE GENOMIC DNA]</scope>
    <source>
        <strain evidence="3">TISTR 1906</strain>
    </source>
</reference>
<evidence type="ECO:0000313" key="2">
    <source>
        <dbReference type="EMBL" id="MFD2753343.1"/>
    </source>
</evidence>